<organism evidence="2 3">
    <name type="scientific">Gottfriedia endophytica</name>
    <dbReference type="NCBI Taxonomy" id="2820819"/>
    <lineage>
        <taxon>Bacteria</taxon>
        <taxon>Bacillati</taxon>
        <taxon>Bacillota</taxon>
        <taxon>Bacilli</taxon>
        <taxon>Bacillales</taxon>
        <taxon>Bacillaceae</taxon>
        <taxon>Gottfriedia</taxon>
    </lineage>
</organism>
<dbReference type="InterPro" id="IPR016181">
    <property type="entry name" value="Acyl_CoA_acyltransferase"/>
</dbReference>
<gene>
    <name evidence="2" type="ORF">J5Y03_15515</name>
</gene>
<evidence type="ECO:0000313" key="3">
    <source>
        <dbReference type="Proteomes" id="UP000682134"/>
    </source>
</evidence>
<dbReference type="CDD" id="cd04301">
    <property type="entry name" value="NAT_SF"/>
    <property type="match status" value="1"/>
</dbReference>
<proteinExistence type="predicted"/>
<dbReference type="InterPro" id="IPR000182">
    <property type="entry name" value="GNAT_dom"/>
</dbReference>
<evidence type="ECO:0000259" key="1">
    <source>
        <dbReference type="PROSITE" id="PS51186"/>
    </source>
</evidence>
<evidence type="ECO:0000313" key="2">
    <source>
        <dbReference type="EMBL" id="MBP0726569.1"/>
    </source>
</evidence>
<protein>
    <submittedName>
        <fullName evidence="2">GNAT family N-acetyltransferase</fullName>
    </submittedName>
</protein>
<keyword evidence="3" id="KW-1185">Reference proteome</keyword>
<name>A0A940NQS7_9BACI</name>
<dbReference type="Pfam" id="PF00583">
    <property type="entry name" value="Acetyltransf_1"/>
    <property type="match status" value="1"/>
</dbReference>
<reference evidence="2" key="1">
    <citation type="submission" date="2021-04" db="EMBL/GenBank/DDBJ databases">
        <title>Genome seq and assembly of Bacillus sp.</title>
        <authorList>
            <person name="Chhetri G."/>
        </authorList>
    </citation>
    <scope>NUCLEOTIDE SEQUENCE</scope>
    <source>
        <strain evidence="2">RG28</strain>
    </source>
</reference>
<dbReference type="Proteomes" id="UP000682134">
    <property type="component" value="Unassembled WGS sequence"/>
</dbReference>
<dbReference type="GO" id="GO:0016747">
    <property type="term" value="F:acyltransferase activity, transferring groups other than amino-acyl groups"/>
    <property type="evidence" value="ECO:0007669"/>
    <property type="project" value="InterPro"/>
</dbReference>
<comment type="caution">
    <text evidence="2">The sequence shown here is derived from an EMBL/GenBank/DDBJ whole genome shotgun (WGS) entry which is preliminary data.</text>
</comment>
<dbReference type="PIRSF" id="PIRSF037663">
    <property type="entry name" value="Acetyltransf_GNAT_prd"/>
    <property type="match status" value="1"/>
</dbReference>
<dbReference type="PANTHER" id="PTHR43415:SF3">
    <property type="entry name" value="GNAT-FAMILY ACETYLTRANSFERASE"/>
    <property type="match status" value="1"/>
</dbReference>
<dbReference type="AlphaFoldDB" id="A0A940NQS7"/>
<accession>A0A940NQS7</accession>
<dbReference type="EMBL" id="JAGIYQ010000012">
    <property type="protein sequence ID" value="MBP0726569.1"/>
    <property type="molecule type" value="Genomic_DNA"/>
</dbReference>
<dbReference type="Gene3D" id="3.40.630.30">
    <property type="match status" value="1"/>
</dbReference>
<dbReference type="PROSITE" id="PS51186">
    <property type="entry name" value="GNAT"/>
    <property type="match status" value="1"/>
</dbReference>
<dbReference type="PANTHER" id="PTHR43415">
    <property type="entry name" value="SPERMIDINE N(1)-ACETYLTRANSFERASE"/>
    <property type="match status" value="1"/>
</dbReference>
<dbReference type="SUPFAM" id="SSF55729">
    <property type="entry name" value="Acyl-CoA N-acyltransferases (Nat)"/>
    <property type="match status" value="1"/>
</dbReference>
<sequence length="165" mass="19153">MFIREIKVEDAERFVELIKEVESKADFMLMEAGERKITSEQQRKQLEQIEKRNNSTIFVAEQEEKLVGYLIVIGGSARRTKHSAYLVIGILKDYRGCGIGTKLFKQLEEWAKAHNILRLELSVVTQNIVGLSLYKKMGFEIEGTKRNSLIIDNKFFNEYFMAKLL</sequence>
<feature type="domain" description="N-acetyltransferase" evidence="1">
    <location>
        <begin position="1"/>
        <end position="165"/>
    </location>
</feature>
<dbReference type="InterPro" id="IPR017255">
    <property type="entry name" value="AcTrfase_GNAT_prd"/>
</dbReference>
<dbReference type="RefSeq" id="WP_209406909.1">
    <property type="nucleotide sequence ID" value="NZ_JAGIYQ010000012.1"/>
</dbReference>